<sequence length="106" mass="11365">MKAVVGFAVFSCLVISIKSSPLISTKADDLTTHEVPSMLKACSSTLHCHCVQGLPMCHNGQCVCLFAIQLGHDGNTDSQQTTELPMEPISEETETTSKEPQNGSEI</sequence>
<gene>
    <name evidence="4" type="primary">LOC111136369</name>
</gene>
<evidence type="ECO:0000313" key="3">
    <source>
        <dbReference type="Proteomes" id="UP000694844"/>
    </source>
</evidence>
<feature type="chain" id="PRO_5034717968" evidence="2">
    <location>
        <begin position="20"/>
        <end position="106"/>
    </location>
</feature>
<protein>
    <submittedName>
        <fullName evidence="4">Uncharacterized protein LOC111136369</fullName>
    </submittedName>
</protein>
<dbReference type="AlphaFoldDB" id="A0A8B8ESF6"/>
<dbReference type="KEGG" id="cvn:111136369"/>
<feature type="region of interest" description="Disordered" evidence="1">
    <location>
        <begin position="76"/>
        <end position="106"/>
    </location>
</feature>
<keyword evidence="2" id="KW-0732">Signal</keyword>
<dbReference type="OrthoDB" id="6187042at2759"/>
<evidence type="ECO:0000256" key="2">
    <source>
        <dbReference type="SAM" id="SignalP"/>
    </source>
</evidence>
<reference evidence="4" key="1">
    <citation type="submission" date="2025-08" db="UniProtKB">
        <authorList>
            <consortium name="RefSeq"/>
        </authorList>
    </citation>
    <scope>IDENTIFICATION</scope>
    <source>
        <tissue evidence="4">Whole sample</tissue>
    </source>
</reference>
<dbReference type="Proteomes" id="UP000694844">
    <property type="component" value="Chromosome 5"/>
</dbReference>
<name>A0A8B8ESF6_CRAVI</name>
<dbReference type="RefSeq" id="XP_022342885.1">
    <property type="nucleotide sequence ID" value="XM_022487177.1"/>
</dbReference>
<evidence type="ECO:0000313" key="4">
    <source>
        <dbReference type="RefSeq" id="XP_022342885.1"/>
    </source>
</evidence>
<proteinExistence type="predicted"/>
<organism evidence="3 4">
    <name type="scientific">Crassostrea virginica</name>
    <name type="common">Eastern oyster</name>
    <dbReference type="NCBI Taxonomy" id="6565"/>
    <lineage>
        <taxon>Eukaryota</taxon>
        <taxon>Metazoa</taxon>
        <taxon>Spiralia</taxon>
        <taxon>Lophotrochozoa</taxon>
        <taxon>Mollusca</taxon>
        <taxon>Bivalvia</taxon>
        <taxon>Autobranchia</taxon>
        <taxon>Pteriomorphia</taxon>
        <taxon>Ostreida</taxon>
        <taxon>Ostreoidea</taxon>
        <taxon>Ostreidae</taxon>
        <taxon>Crassostrea</taxon>
    </lineage>
</organism>
<accession>A0A8B8ESF6</accession>
<evidence type="ECO:0000256" key="1">
    <source>
        <dbReference type="SAM" id="MobiDB-lite"/>
    </source>
</evidence>
<keyword evidence="3" id="KW-1185">Reference proteome</keyword>
<dbReference type="GeneID" id="111136369"/>
<feature type="signal peptide" evidence="2">
    <location>
        <begin position="1"/>
        <end position="19"/>
    </location>
</feature>